<keyword evidence="1" id="KW-0812">Transmembrane</keyword>
<evidence type="ECO:0000313" key="3">
    <source>
        <dbReference type="Proteomes" id="UP000184420"/>
    </source>
</evidence>
<dbReference type="Proteomes" id="UP000184420">
    <property type="component" value="Unassembled WGS sequence"/>
</dbReference>
<dbReference type="STRING" id="1419482.SAMN05444266_104475"/>
<keyword evidence="1" id="KW-1133">Transmembrane helix</keyword>
<keyword evidence="1" id="KW-0472">Membrane</keyword>
<keyword evidence="3" id="KW-1185">Reference proteome</keyword>
<evidence type="ECO:0000256" key="1">
    <source>
        <dbReference type="SAM" id="Phobius"/>
    </source>
</evidence>
<protein>
    <recommendedName>
        <fullName evidence="4">PKD domain-containing protein</fullName>
    </recommendedName>
</protein>
<sequence length="319" mass="35459">MKHFSPSNTYDIIIFSVSATLAFASIIIILCQQESTQNDSEIIINNGNVYTVNQAFEINTHCQSGSSGPVWIISPHRYRIGNTLHYKTATSGNLHIIAILNNSKAVKSIYICAPNPDTLPVVLPRAVITGPAQAFAGTPYVYYTRNDTSFTCQWRLLGDSTSFQTGNSCRITFRYPGEQHLTLTLNNDPRTTTIKTIQVLAPADRKPSPTLVIPEPVPVIPVAATPAPPIISDQAFHQLLLQLLEGKKPAEELMKYLCNQQETVVIINDKETTSFLQCCAQLQHKKNIRLISLSLARSKQGCIEALRIRYDKKKFIGLF</sequence>
<proteinExistence type="predicted"/>
<dbReference type="AlphaFoldDB" id="A0A1M7CTX4"/>
<dbReference type="EMBL" id="FRBL01000004">
    <property type="protein sequence ID" value="SHL70665.1"/>
    <property type="molecule type" value="Genomic_DNA"/>
</dbReference>
<feature type="transmembrane region" description="Helical" evidence="1">
    <location>
        <begin position="12"/>
        <end position="30"/>
    </location>
</feature>
<reference evidence="2 3" key="1">
    <citation type="submission" date="2016-11" db="EMBL/GenBank/DDBJ databases">
        <authorList>
            <person name="Jaros S."/>
            <person name="Januszkiewicz K."/>
            <person name="Wedrychowicz H."/>
        </authorList>
    </citation>
    <scope>NUCLEOTIDE SEQUENCE [LARGE SCALE GENOMIC DNA]</scope>
    <source>
        <strain evidence="2 3">DSM 27406</strain>
    </source>
</reference>
<gene>
    <name evidence="2" type="ORF">SAMN05444266_104475</name>
</gene>
<organism evidence="2 3">
    <name type="scientific">Chitinophaga jiangningensis</name>
    <dbReference type="NCBI Taxonomy" id="1419482"/>
    <lineage>
        <taxon>Bacteria</taxon>
        <taxon>Pseudomonadati</taxon>
        <taxon>Bacteroidota</taxon>
        <taxon>Chitinophagia</taxon>
        <taxon>Chitinophagales</taxon>
        <taxon>Chitinophagaceae</taxon>
        <taxon>Chitinophaga</taxon>
    </lineage>
</organism>
<accession>A0A1M7CTX4</accession>
<evidence type="ECO:0000313" key="2">
    <source>
        <dbReference type="EMBL" id="SHL70665.1"/>
    </source>
</evidence>
<evidence type="ECO:0008006" key="4">
    <source>
        <dbReference type="Google" id="ProtNLM"/>
    </source>
</evidence>
<name>A0A1M7CTX4_9BACT</name>